<proteinExistence type="predicted"/>
<reference evidence="2 3" key="1">
    <citation type="journal article" date="2018" name="FEMS Microbiol. Ecol.">
        <title>Co-invading symbiotic mutualists of Medicago polymorpha retain high ancestral diversity and contain diverse accessory genomes.</title>
        <authorList>
            <person name="Porter S.S."/>
            <person name="Faber-Hammond J.J."/>
            <person name="Friesen M.L."/>
        </authorList>
    </citation>
    <scope>NUCLEOTIDE SEQUENCE [LARGE SCALE GENOMIC DNA]</scope>
    <source>
        <strain evidence="2 3">Str16</strain>
    </source>
</reference>
<organism evidence="2 3">
    <name type="scientific">Sinorhizobium medicae</name>
    <dbReference type="NCBI Taxonomy" id="110321"/>
    <lineage>
        <taxon>Bacteria</taxon>
        <taxon>Pseudomonadati</taxon>
        <taxon>Pseudomonadota</taxon>
        <taxon>Alphaproteobacteria</taxon>
        <taxon>Hyphomicrobiales</taxon>
        <taxon>Rhizobiaceae</taxon>
        <taxon>Sinorhizobium/Ensifer group</taxon>
        <taxon>Sinorhizobium</taxon>
    </lineage>
</organism>
<sequence length="78" mass="8492">MPPGSFPGPGSSTPPATPPQPAVLLTVYAHRLPRVRGQMKSFRRRARRPCQERQIRAGTHPACVGVIMPMLMAGNFLS</sequence>
<accession>A0ABX4TEZ9</accession>
<evidence type="ECO:0000256" key="1">
    <source>
        <dbReference type="SAM" id="MobiDB-lite"/>
    </source>
</evidence>
<feature type="region of interest" description="Disordered" evidence="1">
    <location>
        <begin position="1"/>
        <end position="20"/>
    </location>
</feature>
<gene>
    <name evidence="2" type="ORF">BMJ33_26990</name>
</gene>
<comment type="caution">
    <text evidence="2">The sequence shown here is derived from an EMBL/GenBank/DDBJ whole genome shotgun (WGS) entry which is preliminary data.</text>
</comment>
<dbReference type="EMBL" id="NBUC01000135">
    <property type="protein sequence ID" value="PLT96891.1"/>
    <property type="molecule type" value="Genomic_DNA"/>
</dbReference>
<evidence type="ECO:0000313" key="3">
    <source>
        <dbReference type="Proteomes" id="UP001190825"/>
    </source>
</evidence>
<keyword evidence="3" id="KW-1185">Reference proteome</keyword>
<name>A0ABX4TEZ9_9HYPH</name>
<protein>
    <submittedName>
        <fullName evidence="2">Uncharacterized protein</fullName>
    </submittedName>
</protein>
<evidence type="ECO:0000313" key="2">
    <source>
        <dbReference type="EMBL" id="PLT96891.1"/>
    </source>
</evidence>
<dbReference type="Proteomes" id="UP001190825">
    <property type="component" value="Unassembled WGS sequence"/>
</dbReference>